<dbReference type="Proteomes" id="UP001501358">
    <property type="component" value="Unassembled WGS sequence"/>
</dbReference>
<accession>A0ABN3KW79</accession>
<feature type="compositionally biased region" description="Low complexity" evidence="1">
    <location>
        <begin position="35"/>
        <end position="46"/>
    </location>
</feature>
<feature type="region of interest" description="Disordered" evidence="1">
    <location>
        <begin position="22"/>
        <end position="56"/>
    </location>
</feature>
<keyword evidence="3" id="KW-1185">Reference proteome</keyword>
<evidence type="ECO:0000313" key="3">
    <source>
        <dbReference type="Proteomes" id="UP001501358"/>
    </source>
</evidence>
<comment type="caution">
    <text evidence="2">The sequence shown here is derived from an EMBL/GenBank/DDBJ whole genome shotgun (WGS) entry which is preliminary data.</text>
</comment>
<evidence type="ECO:0000256" key="1">
    <source>
        <dbReference type="SAM" id="MobiDB-lite"/>
    </source>
</evidence>
<evidence type="ECO:0000313" key="2">
    <source>
        <dbReference type="EMBL" id="GAA2473229.1"/>
    </source>
</evidence>
<proteinExistence type="predicted"/>
<name>A0ABN3KW79_9ACTN</name>
<reference evidence="2 3" key="1">
    <citation type="journal article" date="2019" name="Int. J. Syst. Evol. Microbiol.">
        <title>The Global Catalogue of Microorganisms (GCM) 10K type strain sequencing project: providing services to taxonomists for standard genome sequencing and annotation.</title>
        <authorList>
            <consortium name="The Broad Institute Genomics Platform"/>
            <consortium name="The Broad Institute Genome Sequencing Center for Infectious Disease"/>
            <person name="Wu L."/>
            <person name="Ma J."/>
        </authorList>
    </citation>
    <scope>NUCLEOTIDE SEQUENCE [LARGE SCALE GENOMIC DNA]</scope>
    <source>
        <strain evidence="2 3">JCM 6307</strain>
    </source>
</reference>
<sequence length="56" mass="6343">MFDYEMHRIRAEELQRCAAERRLAQQARRDRRRPAAGSGTTAGARGRTARRRGSAG</sequence>
<dbReference type="EMBL" id="BAAATA010000002">
    <property type="protein sequence ID" value="GAA2473229.1"/>
    <property type="molecule type" value="Genomic_DNA"/>
</dbReference>
<protein>
    <submittedName>
        <fullName evidence="2">Uncharacterized protein</fullName>
    </submittedName>
</protein>
<organism evidence="2 3">
    <name type="scientific">Streptomyces thermolineatus</name>
    <dbReference type="NCBI Taxonomy" id="44033"/>
    <lineage>
        <taxon>Bacteria</taxon>
        <taxon>Bacillati</taxon>
        <taxon>Actinomycetota</taxon>
        <taxon>Actinomycetes</taxon>
        <taxon>Kitasatosporales</taxon>
        <taxon>Streptomycetaceae</taxon>
        <taxon>Streptomyces</taxon>
    </lineage>
</organism>
<gene>
    <name evidence="2" type="ORF">GCM10010406_06270</name>
</gene>
<feature type="compositionally biased region" description="Basic residues" evidence="1">
    <location>
        <begin position="47"/>
        <end position="56"/>
    </location>
</feature>